<dbReference type="Proteomes" id="UP000002729">
    <property type="component" value="Unassembled WGS sequence"/>
</dbReference>
<keyword evidence="4" id="KW-1185">Reference proteome</keyword>
<feature type="domain" description="ABC1 atypical kinase-like" evidence="2">
    <location>
        <begin position="315"/>
        <end position="530"/>
    </location>
</feature>
<keyword evidence="1" id="KW-1133">Transmembrane helix</keyword>
<dbReference type="InterPro" id="IPR004147">
    <property type="entry name" value="ABC1_dom"/>
</dbReference>
<name>F0YD09_AURAN</name>
<dbReference type="InParanoid" id="F0YD09"/>
<accession>F0YD09</accession>
<dbReference type="AlphaFoldDB" id="F0YD09"/>
<organism evidence="4">
    <name type="scientific">Aureococcus anophagefferens</name>
    <name type="common">Harmful bloom alga</name>
    <dbReference type="NCBI Taxonomy" id="44056"/>
    <lineage>
        <taxon>Eukaryota</taxon>
        <taxon>Sar</taxon>
        <taxon>Stramenopiles</taxon>
        <taxon>Ochrophyta</taxon>
        <taxon>Pelagophyceae</taxon>
        <taxon>Pelagomonadales</taxon>
        <taxon>Pelagomonadaceae</taxon>
        <taxon>Aureococcus</taxon>
    </lineage>
</organism>
<dbReference type="EMBL" id="GL833132">
    <property type="protein sequence ID" value="EGB07078.1"/>
    <property type="molecule type" value="Genomic_DNA"/>
</dbReference>
<dbReference type="Pfam" id="PF03109">
    <property type="entry name" value="ABC1"/>
    <property type="match status" value="1"/>
</dbReference>
<dbReference type="PANTHER" id="PTHR43173:SF22">
    <property type="entry name" value="OS07G0227800 PROTEIN"/>
    <property type="match status" value="1"/>
</dbReference>
<reference evidence="3 4" key="1">
    <citation type="journal article" date="2011" name="Proc. Natl. Acad. Sci. U.S.A.">
        <title>Niche of harmful alga Aureococcus anophagefferens revealed through ecogenomics.</title>
        <authorList>
            <person name="Gobler C.J."/>
            <person name="Berry D.L."/>
            <person name="Dyhrman S.T."/>
            <person name="Wilhelm S.W."/>
            <person name="Salamov A."/>
            <person name="Lobanov A.V."/>
            <person name="Zhang Y."/>
            <person name="Collier J.L."/>
            <person name="Wurch L.L."/>
            <person name="Kustka A.B."/>
            <person name="Dill B.D."/>
            <person name="Shah M."/>
            <person name="VerBerkmoes N.C."/>
            <person name="Kuo A."/>
            <person name="Terry A."/>
            <person name="Pangilinan J."/>
            <person name="Lindquist E.A."/>
            <person name="Lucas S."/>
            <person name="Paulsen I.T."/>
            <person name="Hattenrath-Lehmann T.K."/>
            <person name="Talmage S.C."/>
            <person name="Walker E.A."/>
            <person name="Koch F."/>
            <person name="Burson A.M."/>
            <person name="Marcoval M.A."/>
            <person name="Tang Y.Z."/>
            <person name="Lecleir G.R."/>
            <person name="Coyne K.J."/>
            <person name="Berg G.M."/>
            <person name="Bertrand E.M."/>
            <person name="Saito M.A."/>
            <person name="Gladyshev V.N."/>
            <person name="Grigoriev I.V."/>
        </authorList>
    </citation>
    <scope>NUCLEOTIDE SEQUENCE [LARGE SCALE GENOMIC DNA]</scope>
    <source>
        <strain evidence="4">CCMP 1984</strain>
    </source>
</reference>
<keyword evidence="1" id="KW-0812">Transmembrane</keyword>
<feature type="transmembrane region" description="Helical" evidence="1">
    <location>
        <begin position="767"/>
        <end position="787"/>
    </location>
</feature>
<dbReference type="OrthoDB" id="201153at2759"/>
<dbReference type="GeneID" id="20225209"/>
<evidence type="ECO:0000313" key="4">
    <source>
        <dbReference type="Proteomes" id="UP000002729"/>
    </source>
</evidence>
<dbReference type="RefSeq" id="XP_009038312.1">
    <property type="nucleotide sequence ID" value="XM_009040064.1"/>
</dbReference>
<keyword evidence="1" id="KW-0472">Membrane</keyword>
<sequence length="822" mass="90101">MSGTMKWRVLLGELRKGLKVKTSSEPFQAGPHDFVLDVCVDGWDQDDKEYCACYVRYVGRKKVLARASIAVANGPTWKAEDDTLFAPVADVTARTRAGTKRFVRREKLDAICDAAGYLTFSATVDVSEATLKKNGQVRLAPASAGVVELMTEDEIAAELEKVEREEIAGAADQKTNVNKAALGTQLYRNAKFTAGVVPIVMRYMKLRGKVSKMRKKVKHVDREAYYDERTTMWDEEHEKAAAEIRKLFSKMGGLYNKLAQDWATRDGLLPQAWVDELKGSFEAMPPRPWPVMKKSLLEGLEGEGVPPVRGDLSGLDRYFKHVDEKPLAAASIGQVHLANAHGSGDRLVVKAIYPEIRRYLVADLANARRAAQQITKLMDIPVKGTIDSIMDEQVDSFPRELDLRIEARHLRKSRLFFHRHGIASKIAIPVVVDELSSSSVLTQTFLPGKTLSSVDRDDPAVKAKAVQAVVDIAMGIGMTMFRERFFHSDPHPGNIMLLGDACKPGLIDFGQCTGLTKEQLRTVCHVVILLRTRSPSLIDKALAMGDGDFEFNTDDPELKMALMYYFFDSSTTGSGAVRPEAMEFLKDAIQHNPAIIRAAQESEIPNFKGSDLGHFPLAIMPVLTDTPREMIFYGRVCGTLRKSFELLDADVSVISLWYLEAKKALRAINRAAPDNISSALLLLPDDPDGLVYIVERLPTWTTNAIKAASSFGDKMSDLAGETAASRAVPEAFVAADVQHIVGLQRKLFAASVLLAGVYLFAEPLVRGFAALVGAACFGFVAAAVAGAKPPSLSKIKGPLHLLFPGQALFAPPKKDAVAPPSF</sequence>
<evidence type="ECO:0000259" key="2">
    <source>
        <dbReference type="Pfam" id="PF03109"/>
    </source>
</evidence>
<dbReference type="KEGG" id="aaf:AURANDRAFT_65189"/>
<dbReference type="InterPro" id="IPR051130">
    <property type="entry name" value="Mito_struct-func_regulator"/>
</dbReference>
<dbReference type="PANTHER" id="PTHR43173">
    <property type="entry name" value="ABC1 FAMILY PROTEIN"/>
    <property type="match status" value="1"/>
</dbReference>
<dbReference type="eggNOG" id="KOG1235">
    <property type="taxonomic scope" value="Eukaryota"/>
</dbReference>
<gene>
    <name evidence="3" type="ORF">AURANDRAFT_65189</name>
</gene>
<dbReference type="InterPro" id="IPR011009">
    <property type="entry name" value="Kinase-like_dom_sf"/>
</dbReference>
<dbReference type="SUPFAM" id="SSF56112">
    <property type="entry name" value="Protein kinase-like (PK-like)"/>
    <property type="match status" value="1"/>
</dbReference>
<dbReference type="CDD" id="cd05121">
    <property type="entry name" value="ABC1_ADCK3-like"/>
    <property type="match status" value="1"/>
</dbReference>
<proteinExistence type="predicted"/>
<dbReference type="SUPFAM" id="SSF49599">
    <property type="entry name" value="TRAF domain-like"/>
    <property type="match status" value="1"/>
</dbReference>
<evidence type="ECO:0000256" key="1">
    <source>
        <dbReference type="SAM" id="Phobius"/>
    </source>
</evidence>
<protein>
    <recommendedName>
        <fullName evidence="2">ABC1 atypical kinase-like domain-containing protein</fullName>
    </recommendedName>
</protein>
<evidence type="ECO:0000313" key="3">
    <source>
        <dbReference type="EMBL" id="EGB07078.1"/>
    </source>
</evidence>